<dbReference type="EMBL" id="CAJOBA010028718">
    <property type="protein sequence ID" value="CAF3947188.1"/>
    <property type="molecule type" value="Genomic_DNA"/>
</dbReference>
<name>A0A8S2MDX7_9BILA</name>
<evidence type="ECO:0000313" key="3">
    <source>
        <dbReference type="Proteomes" id="UP000682733"/>
    </source>
</evidence>
<organism evidence="2 3">
    <name type="scientific">Didymodactylos carnosus</name>
    <dbReference type="NCBI Taxonomy" id="1234261"/>
    <lineage>
        <taxon>Eukaryota</taxon>
        <taxon>Metazoa</taxon>
        <taxon>Spiralia</taxon>
        <taxon>Gnathifera</taxon>
        <taxon>Rotifera</taxon>
        <taxon>Eurotatoria</taxon>
        <taxon>Bdelloidea</taxon>
        <taxon>Philodinida</taxon>
        <taxon>Philodinidae</taxon>
        <taxon>Didymodactylos</taxon>
    </lineage>
</organism>
<accession>A0A8S2MDX7</accession>
<sequence>VAIDNVVQFRKLVESNKKTELPPSESRDDELTENDTATITTK</sequence>
<feature type="non-terminal residue" evidence="2">
    <location>
        <position position="1"/>
    </location>
</feature>
<protein>
    <submittedName>
        <fullName evidence="2">Uncharacterized protein</fullName>
    </submittedName>
</protein>
<reference evidence="2" key="1">
    <citation type="submission" date="2021-02" db="EMBL/GenBank/DDBJ databases">
        <authorList>
            <person name="Nowell W R."/>
        </authorList>
    </citation>
    <scope>NUCLEOTIDE SEQUENCE</scope>
</reference>
<proteinExistence type="predicted"/>
<comment type="caution">
    <text evidence="2">The sequence shown here is derived from an EMBL/GenBank/DDBJ whole genome shotgun (WGS) entry which is preliminary data.</text>
</comment>
<dbReference type="AlphaFoldDB" id="A0A8S2MDX7"/>
<evidence type="ECO:0000313" key="2">
    <source>
        <dbReference type="EMBL" id="CAF3947188.1"/>
    </source>
</evidence>
<gene>
    <name evidence="2" type="ORF">TMI583_LOCUS21990</name>
</gene>
<feature type="region of interest" description="Disordered" evidence="1">
    <location>
        <begin position="17"/>
        <end position="42"/>
    </location>
</feature>
<dbReference type="Proteomes" id="UP000682733">
    <property type="component" value="Unassembled WGS sequence"/>
</dbReference>
<evidence type="ECO:0000256" key="1">
    <source>
        <dbReference type="SAM" id="MobiDB-lite"/>
    </source>
</evidence>